<dbReference type="RefSeq" id="WP_109605965.1">
    <property type="nucleotide sequence ID" value="NZ_JAMHJO010000005.1"/>
</dbReference>
<keyword evidence="6 9" id="KW-0067">ATP-binding</keyword>
<dbReference type="PANTHER" id="PTHR43297:SF2">
    <property type="entry name" value="DIPEPTIDE TRANSPORT ATP-BINDING PROTEIN DPPD"/>
    <property type="match status" value="1"/>
</dbReference>
<feature type="domain" description="ABC transporter" evidence="8">
    <location>
        <begin position="4"/>
        <end position="254"/>
    </location>
</feature>
<evidence type="ECO:0000256" key="7">
    <source>
        <dbReference type="ARBA" id="ARBA00023136"/>
    </source>
</evidence>
<dbReference type="CDD" id="cd03257">
    <property type="entry name" value="ABC_NikE_OppD_transporters"/>
    <property type="match status" value="1"/>
</dbReference>
<evidence type="ECO:0000256" key="2">
    <source>
        <dbReference type="ARBA" id="ARBA00005417"/>
    </source>
</evidence>
<sequence>MELLSLENISIGFKNKNYLSSAVKNISFKIKKGEILGIVGESGCGKSITSLSIIGLLPDNAVITSGKLIFDNKNLLSLKNKERIKMMGEKISMIFQEPMVSLNPLMKIGKQIEENIVQHRIIDKKTLKEETLNLLKSTGIPDVESSYNKYPHELSGGQRQRVIIAIAIANQPDLIIADEPTTALDVTIQAQIIDLLKNINKSRESSILFVSHDIGVIDEICDSVVVMYFGEIIEKGSKKEIINNPKHPYTEGLLKCLPSDDLRGKKLYNIKGKVPDINSKIEGCPFKDRCDFVMDICKIENPKEFKINEEHYVKCHKVINNG</sequence>
<dbReference type="SUPFAM" id="SSF52540">
    <property type="entry name" value="P-loop containing nucleoside triphosphate hydrolases"/>
    <property type="match status" value="1"/>
</dbReference>
<keyword evidence="4" id="KW-1003">Cell membrane</keyword>
<dbReference type="InterPro" id="IPR003439">
    <property type="entry name" value="ABC_transporter-like_ATP-bd"/>
</dbReference>
<comment type="caution">
    <text evidence="9">The sequence shown here is derived from an EMBL/GenBank/DDBJ whole genome shotgun (WGS) entry which is preliminary data.</text>
</comment>
<name>A0AA45HHT2_9BACT</name>
<keyword evidence="7" id="KW-0472">Membrane</keyword>
<evidence type="ECO:0000256" key="1">
    <source>
        <dbReference type="ARBA" id="ARBA00004202"/>
    </source>
</evidence>
<evidence type="ECO:0000256" key="3">
    <source>
        <dbReference type="ARBA" id="ARBA00022448"/>
    </source>
</evidence>
<comment type="similarity">
    <text evidence="2">Belongs to the ABC transporter superfamily.</text>
</comment>
<evidence type="ECO:0000256" key="6">
    <source>
        <dbReference type="ARBA" id="ARBA00022840"/>
    </source>
</evidence>
<accession>A0AA45HHT2</accession>
<dbReference type="InterPro" id="IPR013563">
    <property type="entry name" value="Oligopep_ABC_C"/>
</dbReference>
<dbReference type="GO" id="GO:0016887">
    <property type="term" value="F:ATP hydrolysis activity"/>
    <property type="evidence" value="ECO:0007669"/>
    <property type="project" value="InterPro"/>
</dbReference>
<dbReference type="GO" id="GO:0005524">
    <property type="term" value="F:ATP binding"/>
    <property type="evidence" value="ECO:0007669"/>
    <property type="project" value="UniProtKB-KW"/>
</dbReference>
<dbReference type="GO" id="GO:0005886">
    <property type="term" value="C:plasma membrane"/>
    <property type="evidence" value="ECO:0007669"/>
    <property type="project" value="UniProtKB-SubCell"/>
</dbReference>
<keyword evidence="3" id="KW-0813">Transport</keyword>
<dbReference type="InterPro" id="IPR027417">
    <property type="entry name" value="P-loop_NTPase"/>
</dbReference>
<comment type="subcellular location">
    <subcellularLocation>
        <location evidence="1">Cell membrane</location>
        <topology evidence="1">Peripheral membrane protein</topology>
    </subcellularLocation>
</comment>
<evidence type="ECO:0000313" key="9">
    <source>
        <dbReference type="EMBL" id="PWJ88276.1"/>
    </source>
</evidence>
<dbReference type="NCBIfam" id="TIGR01727">
    <property type="entry name" value="oligo_HPY"/>
    <property type="match status" value="1"/>
</dbReference>
<keyword evidence="10" id="KW-1185">Reference proteome</keyword>
<evidence type="ECO:0000259" key="8">
    <source>
        <dbReference type="PROSITE" id="PS50893"/>
    </source>
</evidence>
<evidence type="ECO:0000256" key="5">
    <source>
        <dbReference type="ARBA" id="ARBA00022741"/>
    </source>
</evidence>
<dbReference type="GO" id="GO:0015833">
    <property type="term" value="P:peptide transport"/>
    <property type="evidence" value="ECO:0007669"/>
    <property type="project" value="InterPro"/>
</dbReference>
<dbReference type="Pfam" id="PF00005">
    <property type="entry name" value="ABC_tran"/>
    <property type="match status" value="1"/>
</dbReference>
<evidence type="ECO:0000313" key="10">
    <source>
        <dbReference type="Proteomes" id="UP000245921"/>
    </source>
</evidence>
<dbReference type="InterPro" id="IPR003593">
    <property type="entry name" value="AAA+_ATPase"/>
</dbReference>
<proteinExistence type="inferred from homology"/>
<dbReference type="AlphaFoldDB" id="A0AA45HHT2"/>
<dbReference type="EMBL" id="QGGI01000019">
    <property type="protein sequence ID" value="PWJ88276.1"/>
    <property type="molecule type" value="Genomic_DNA"/>
</dbReference>
<evidence type="ECO:0000256" key="4">
    <source>
        <dbReference type="ARBA" id="ARBA00022475"/>
    </source>
</evidence>
<dbReference type="SMART" id="SM00382">
    <property type="entry name" value="AAA"/>
    <property type="match status" value="1"/>
</dbReference>
<dbReference type="PROSITE" id="PS50893">
    <property type="entry name" value="ABC_TRANSPORTER_2"/>
    <property type="match status" value="1"/>
</dbReference>
<protein>
    <submittedName>
        <fullName evidence="9">Peptide/nickel transport system ATP-binding protein</fullName>
    </submittedName>
</protein>
<dbReference type="Gene3D" id="3.40.50.300">
    <property type="entry name" value="P-loop containing nucleotide triphosphate hydrolases"/>
    <property type="match status" value="1"/>
</dbReference>
<dbReference type="Pfam" id="PF08352">
    <property type="entry name" value="oligo_HPY"/>
    <property type="match status" value="1"/>
</dbReference>
<dbReference type="InterPro" id="IPR017871">
    <property type="entry name" value="ABC_transporter-like_CS"/>
</dbReference>
<dbReference type="InterPro" id="IPR050388">
    <property type="entry name" value="ABC_Ni/Peptide_Import"/>
</dbReference>
<dbReference type="PROSITE" id="PS00211">
    <property type="entry name" value="ABC_TRANSPORTER_1"/>
    <property type="match status" value="1"/>
</dbReference>
<dbReference type="FunFam" id="3.40.50.300:FF:000016">
    <property type="entry name" value="Oligopeptide ABC transporter ATP-binding component"/>
    <property type="match status" value="1"/>
</dbReference>
<dbReference type="Proteomes" id="UP000245921">
    <property type="component" value="Unassembled WGS sequence"/>
</dbReference>
<gene>
    <name evidence="9" type="ORF">C7380_11936</name>
</gene>
<organism evidence="9 10">
    <name type="scientific">Oceanotoga teriensis</name>
    <dbReference type="NCBI Taxonomy" id="515440"/>
    <lineage>
        <taxon>Bacteria</taxon>
        <taxon>Thermotogati</taxon>
        <taxon>Thermotogota</taxon>
        <taxon>Thermotogae</taxon>
        <taxon>Petrotogales</taxon>
        <taxon>Petrotogaceae</taxon>
        <taxon>Oceanotoga</taxon>
    </lineage>
</organism>
<keyword evidence="5" id="KW-0547">Nucleotide-binding</keyword>
<reference evidence="9 10" key="1">
    <citation type="submission" date="2018-05" db="EMBL/GenBank/DDBJ databases">
        <title>Genomic Encyclopedia of Type Strains, Phase IV (KMG-IV): sequencing the most valuable type-strain genomes for metagenomic binning, comparative biology and taxonomic classification.</title>
        <authorList>
            <person name="Goeker M."/>
        </authorList>
    </citation>
    <scope>NUCLEOTIDE SEQUENCE [LARGE SCALE GENOMIC DNA]</scope>
    <source>
        <strain evidence="9 10">DSM 24906</strain>
    </source>
</reference>
<dbReference type="PANTHER" id="PTHR43297">
    <property type="entry name" value="OLIGOPEPTIDE TRANSPORT ATP-BINDING PROTEIN APPD"/>
    <property type="match status" value="1"/>
</dbReference>